<feature type="modified residue" description="Pyruvic acid (Ser)" evidence="9 12">
    <location>
        <position position="45"/>
    </location>
</feature>
<reference evidence="14 15" key="1">
    <citation type="submission" date="2019-02" db="EMBL/GenBank/DDBJ databases">
        <title>Deep-cultivation of Planctomycetes and their phenomic and genomic characterization uncovers novel biology.</title>
        <authorList>
            <person name="Wiegand S."/>
            <person name="Jogler M."/>
            <person name="Boedeker C."/>
            <person name="Pinto D."/>
            <person name="Vollmers J."/>
            <person name="Rivas-Marin E."/>
            <person name="Kohn T."/>
            <person name="Peeters S.H."/>
            <person name="Heuer A."/>
            <person name="Rast P."/>
            <person name="Oberbeckmann S."/>
            <person name="Bunk B."/>
            <person name="Jeske O."/>
            <person name="Meyerdierks A."/>
            <person name="Storesund J.E."/>
            <person name="Kallscheuer N."/>
            <person name="Luecker S."/>
            <person name="Lage O.M."/>
            <person name="Pohl T."/>
            <person name="Merkel B.J."/>
            <person name="Hornburger P."/>
            <person name="Mueller R.-W."/>
            <person name="Bruemmer F."/>
            <person name="Labrenz M."/>
            <person name="Spormann A.M."/>
            <person name="Op den Camp H."/>
            <person name="Overmann J."/>
            <person name="Amann R."/>
            <person name="Jetten M.S.M."/>
            <person name="Mascher T."/>
            <person name="Medema M.H."/>
            <person name="Devos D.P."/>
            <person name="Kaster A.-K."/>
            <person name="Ovreas L."/>
            <person name="Rohde M."/>
            <person name="Galperin M.Y."/>
            <person name="Jogler C."/>
        </authorList>
    </citation>
    <scope>NUCLEOTIDE SEQUENCE [LARGE SCALE GENOMIC DNA]</scope>
    <source>
        <strain evidence="14 15">Pla110</strain>
    </source>
</reference>
<dbReference type="Gene3D" id="2.40.40.20">
    <property type="match status" value="1"/>
</dbReference>
<dbReference type="UniPathway" id="UPA00028">
    <property type="reaction ID" value="UER00002"/>
</dbReference>
<dbReference type="Proteomes" id="UP000317178">
    <property type="component" value="Chromosome"/>
</dbReference>
<keyword evidence="1 9" id="KW-0963">Cytoplasm</keyword>
<comment type="subunit">
    <text evidence="9">Heterooctamer of four alpha and four beta subunits.</text>
</comment>
<comment type="catalytic activity">
    <reaction evidence="9">
        <text>L-aspartate + H(+) = beta-alanine + CO2</text>
        <dbReference type="Rhea" id="RHEA:19497"/>
        <dbReference type="ChEBI" id="CHEBI:15378"/>
        <dbReference type="ChEBI" id="CHEBI:16526"/>
        <dbReference type="ChEBI" id="CHEBI:29991"/>
        <dbReference type="ChEBI" id="CHEBI:57966"/>
        <dbReference type="EC" id="4.1.1.11"/>
    </reaction>
</comment>
<dbReference type="EC" id="4.1.1.11" evidence="9"/>
<dbReference type="Pfam" id="PF02261">
    <property type="entry name" value="Asp_decarbox"/>
    <property type="match status" value="1"/>
</dbReference>
<feature type="active site" description="Proton donor" evidence="9 10">
    <location>
        <position position="78"/>
    </location>
</feature>
<dbReference type="HAMAP" id="MF_00446">
    <property type="entry name" value="PanD"/>
    <property type="match status" value="1"/>
</dbReference>
<feature type="chain" id="PRO_5023392597" description="Aspartate 1-decarboxylase alpha chain" evidence="9 13">
    <location>
        <begin position="45"/>
        <end position="144"/>
    </location>
</feature>
<dbReference type="AlphaFoldDB" id="A0A518CPW6"/>
<evidence type="ECO:0000256" key="5">
    <source>
        <dbReference type="ARBA" id="ARBA00023145"/>
    </source>
</evidence>
<evidence type="ECO:0000256" key="4">
    <source>
        <dbReference type="ARBA" id="ARBA00022813"/>
    </source>
</evidence>
<evidence type="ECO:0000256" key="3">
    <source>
        <dbReference type="ARBA" id="ARBA00022793"/>
    </source>
</evidence>
<dbReference type="EMBL" id="CP036281">
    <property type="protein sequence ID" value="QDU81258.1"/>
    <property type="molecule type" value="Genomic_DNA"/>
</dbReference>
<sequence>MIVAVTLAPSSDASLKDSLSMRRTLLKSKIHRATVTQAELHYEGSVTIDKLLLEAANILDHERVEIYDITNGNRLCTYAIDGEPGSGVICINGAAAHLVNPGDLVIIASYAEYEEDEIADYKPVVVQVDTRNRMTDGVVSCTEN</sequence>
<comment type="similarity">
    <text evidence="9">Belongs to the PanD family.</text>
</comment>
<dbReference type="GO" id="GO:0004068">
    <property type="term" value="F:aspartate 1-decarboxylase activity"/>
    <property type="evidence" value="ECO:0007669"/>
    <property type="project" value="UniProtKB-UniRule"/>
</dbReference>
<evidence type="ECO:0000256" key="8">
    <source>
        <dbReference type="ARBA" id="ARBA00023317"/>
    </source>
</evidence>
<evidence type="ECO:0000256" key="11">
    <source>
        <dbReference type="PIRSR" id="PIRSR006246-2"/>
    </source>
</evidence>
<name>A0A518CPW6_9PLAN</name>
<dbReference type="InterPro" id="IPR003190">
    <property type="entry name" value="Asp_decarbox"/>
</dbReference>
<organism evidence="14 15">
    <name type="scientific">Polystyrenella longa</name>
    <dbReference type="NCBI Taxonomy" id="2528007"/>
    <lineage>
        <taxon>Bacteria</taxon>
        <taxon>Pseudomonadati</taxon>
        <taxon>Planctomycetota</taxon>
        <taxon>Planctomycetia</taxon>
        <taxon>Planctomycetales</taxon>
        <taxon>Planctomycetaceae</taxon>
        <taxon>Polystyrenella</taxon>
    </lineage>
</organism>
<evidence type="ECO:0000256" key="2">
    <source>
        <dbReference type="ARBA" id="ARBA00022655"/>
    </source>
</evidence>
<feature type="active site" description="Schiff-base intermediate with substrate; via pyruvic acid" evidence="9 10">
    <location>
        <position position="45"/>
    </location>
</feature>
<feature type="binding site" evidence="9 11">
    <location>
        <begin position="93"/>
        <end position="95"/>
    </location>
    <ligand>
        <name>substrate</name>
    </ligand>
</feature>
<keyword evidence="5 9" id="KW-0865">Zymogen</keyword>
<evidence type="ECO:0000313" key="14">
    <source>
        <dbReference type="EMBL" id="QDU81258.1"/>
    </source>
</evidence>
<evidence type="ECO:0000256" key="9">
    <source>
        <dbReference type="HAMAP-Rule" id="MF_00446"/>
    </source>
</evidence>
<evidence type="ECO:0000256" key="1">
    <source>
        <dbReference type="ARBA" id="ARBA00022490"/>
    </source>
</evidence>
<evidence type="ECO:0000256" key="13">
    <source>
        <dbReference type="PIRSR" id="PIRSR006246-5"/>
    </source>
</evidence>
<evidence type="ECO:0000256" key="10">
    <source>
        <dbReference type="PIRSR" id="PIRSR006246-1"/>
    </source>
</evidence>
<dbReference type="GO" id="GO:0005829">
    <property type="term" value="C:cytosol"/>
    <property type="evidence" value="ECO:0007669"/>
    <property type="project" value="TreeGrafter"/>
</dbReference>
<dbReference type="PANTHER" id="PTHR21012:SF0">
    <property type="entry name" value="ASPARTATE 1-DECARBOXYLASE"/>
    <property type="match status" value="1"/>
</dbReference>
<keyword evidence="3 9" id="KW-0210">Decarboxylase</keyword>
<keyword evidence="4 9" id="KW-0068">Autocatalytic cleavage</keyword>
<feature type="binding site" evidence="9 11">
    <location>
        <position position="77"/>
    </location>
    <ligand>
        <name>substrate</name>
    </ligand>
</feature>
<evidence type="ECO:0000256" key="6">
    <source>
        <dbReference type="ARBA" id="ARBA00023239"/>
    </source>
</evidence>
<keyword evidence="8 9" id="KW-0670">Pyruvate</keyword>
<proteinExistence type="inferred from homology"/>
<dbReference type="PIRSF" id="PIRSF006246">
    <property type="entry name" value="Asp_decarbox"/>
    <property type="match status" value="1"/>
</dbReference>
<protein>
    <recommendedName>
        <fullName evidence="9">Aspartate 1-decarboxylase</fullName>
        <ecNumber evidence="9">4.1.1.11</ecNumber>
    </recommendedName>
    <alternativeName>
        <fullName evidence="9">Aspartate alpha-decarboxylase</fullName>
    </alternativeName>
    <component>
        <recommendedName>
            <fullName evidence="9">Aspartate 1-decarboxylase beta chain</fullName>
        </recommendedName>
    </component>
    <component>
        <recommendedName>
            <fullName evidence="9">Aspartate 1-decarboxylase alpha chain</fullName>
        </recommendedName>
    </component>
</protein>
<evidence type="ECO:0000256" key="7">
    <source>
        <dbReference type="ARBA" id="ARBA00023270"/>
    </source>
</evidence>
<keyword evidence="7 9" id="KW-0704">Schiff base</keyword>
<feature type="chain" id="PRO_5023392596" description="Aspartate 1-decarboxylase beta chain" evidence="9 13">
    <location>
        <begin position="1"/>
        <end position="44"/>
    </location>
</feature>
<comment type="cofactor">
    <cofactor evidence="9 10">
        <name>pyruvate</name>
        <dbReference type="ChEBI" id="CHEBI:15361"/>
    </cofactor>
    <text evidence="9 10">Binds 1 pyruvoyl group covalently per subunit.</text>
</comment>
<comment type="function">
    <text evidence="9">Catalyzes the pyruvoyl-dependent decarboxylation of aspartate to produce beta-alanine.</text>
</comment>
<comment type="subcellular location">
    <subcellularLocation>
        <location evidence="9">Cytoplasm</location>
    </subcellularLocation>
</comment>
<dbReference type="InterPro" id="IPR009010">
    <property type="entry name" value="Asp_de-COase-like_dom_sf"/>
</dbReference>
<comment type="pathway">
    <text evidence="9">Cofactor biosynthesis; (R)-pantothenate biosynthesis; beta-alanine from L-aspartate: step 1/1.</text>
</comment>
<gene>
    <name evidence="9 14" type="primary">panD</name>
    <name evidence="14" type="ORF">Pla110_29980</name>
</gene>
<dbReference type="GO" id="GO:0015940">
    <property type="term" value="P:pantothenate biosynthetic process"/>
    <property type="evidence" value="ECO:0007669"/>
    <property type="project" value="UniProtKB-UniRule"/>
</dbReference>
<dbReference type="SUPFAM" id="SSF50692">
    <property type="entry name" value="ADC-like"/>
    <property type="match status" value="1"/>
</dbReference>
<keyword evidence="2 9" id="KW-0566">Pantothenate biosynthesis</keyword>
<comment type="PTM">
    <text evidence="9 12">Is synthesized initially as an inactive proenzyme, which is activated by self-cleavage at a specific serine bond to produce a beta-subunit with a hydroxyl group at its C-terminus and an alpha-subunit with a pyruvoyl group at its N-terminus.</text>
</comment>
<evidence type="ECO:0000256" key="12">
    <source>
        <dbReference type="PIRSR" id="PIRSR006246-3"/>
    </source>
</evidence>
<keyword evidence="6 9" id="KW-0456">Lyase</keyword>
<dbReference type="CDD" id="cd06919">
    <property type="entry name" value="Asp_decarbox"/>
    <property type="match status" value="1"/>
</dbReference>
<evidence type="ECO:0000313" key="15">
    <source>
        <dbReference type="Proteomes" id="UP000317178"/>
    </source>
</evidence>
<keyword evidence="15" id="KW-1185">Reference proteome</keyword>
<dbReference type="PANTHER" id="PTHR21012">
    <property type="entry name" value="ASPARTATE 1-DECARBOXYLASE"/>
    <property type="match status" value="1"/>
</dbReference>
<dbReference type="KEGG" id="plon:Pla110_29980"/>
<accession>A0A518CPW6</accession>
<dbReference type="NCBIfam" id="TIGR00223">
    <property type="entry name" value="panD"/>
    <property type="match status" value="1"/>
</dbReference>
<dbReference type="GO" id="GO:0006523">
    <property type="term" value="P:alanine biosynthetic process"/>
    <property type="evidence" value="ECO:0007669"/>
    <property type="project" value="InterPro"/>
</dbReference>